<dbReference type="Gene3D" id="3.10.450.50">
    <property type="match status" value="1"/>
</dbReference>
<dbReference type="EMBL" id="JACIJO010000004">
    <property type="protein sequence ID" value="MBB6328584.1"/>
    <property type="molecule type" value="Genomic_DNA"/>
</dbReference>
<proteinExistence type="predicted"/>
<reference evidence="2 3" key="1">
    <citation type="submission" date="2020-08" db="EMBL/GenBank/DDBJ databases">
        <title>Genomic Encyclopedia of Type Strains, Phase IV (KMG-IV): sequencing the most valuable type-strain genomes for metagenomic binning, comparative biology and taxonomic classification.</title>
        <authorList>
            <person name="Goeker M."/>
        </authorList>
    </citation>
    <scope>NUCLEOTIDE SEQUENCE [LARGE SCALE GENOMIC DNA]</scope>
    <source>
        <strain evidence="2 3">DSM 102044</strain>
    </source>
</reference>
<dbReference type="InterPro" id="IPR032710">
    <property type="entry name" value="NTF2-like_dom_sf"/>
</dbReference>
<gene>
    <name evidence="2" type="ORF">FHS59_004240</name>
</gene>
<dbReference type="InterPro" id="IPR037401">
    <property type="entry name" value="SnoaL-like"/>
</dbReference>
<evidence type="ECO:0000313" key="2">
    <source>
        <dbReference type="EMBL" id="MBB6328584.1"/>
    </source>
</evidence>
<feature type="domain" description="SnoaL-like" evidence="1">
    <location>
        <begin position="56"/>
        <end position="128"/>
    </location>
</feature>
<organism evidence="2 3">
    <name type="scientific">Algoriphagus iocasae</name>
    <dbReference type="NCBI Taxonomy" id="1836499"/>
    <lineage>
        <taxon>Bacteria</taxon>
        <taxon>Pseudomonadati</taxon>
        <taxon>Bacteroidota</taxon>
        <taxon>Cytophagia</taxon>
        <taxon>Cytophagales</taxon>
        <taxon>Cyclobacteriaceae</taxon>
        <taxon>Algoriphagus</taxon>
    </lineage>
</organism>
<dbReference type="Pfam" id="PF13474">
    <property type="entry name" value="SnoaL_3"/>
    <property type="match status" value="1"/>
</dbReference>
<evidence type="ECO:0000313" key="3">
    <source>
        <dbReference type="Proteomes" id="UP000588604"/>
    </source>
</evidence>
<comment type="caution">
    <text evidence="2">The sequence shown here is derived from an EMBL/GenBank/DDBJ whole genome shotgun (WGS) entry which is preliminary data.</text>
</comment>
<name>A0A841MVG6_9BACT</name>
<dbReference type="RefSeq" id="WP_184497813.1">
    <property type="nucleotide sequence ID" value="NZ_JACIJO010000004.1"/>
</dbReference>
<dbReference type="Proteomes" id="UP000588604">
    <property type="component" value="Unassembled WGS sequence"/>
</dbReference>
<keyword evidence="3" id="KW-1185">Reference proteome</keyword>
<dbReference type="AlphaFoldDB" id="A0A841MVG6"/>
<sequence length="142" mass="16400">MKEEILKIRAALTEAIQKKSASKANDFYAEDGVLFLLAPPLQEKIQIGIEGLNDLNIWFDTWEGNIGLESEEVVIQNDRNIAFLHSLEHLFGQRKDGSYTDSWYRETLCFLKINNIWKIVHQHQSFPMYMDGSEKAATNLRP</sequence>
<evidence type="ECO:0000259" key="1">
    <source>
        <dbReference type="Pfam" id="PF13474"/>
    </source>
</evidence>
<protein>
    <submittedName>
        <fullName evidence="2">PhnB protein</fullName>
    </submittedName>
</protein>
<dbReference type="SUPFAM" id="SSF54427">
    <property type="entry name" value="NTF2-like"/>
    <property type="match status" value="1"/>
</dbReference>
<accession>A0A841MVG6</accession>